<keyword evidence="4 9" id="KW-0378">Hydrolase</keyword>
<dbReference type="InterPro" id="IPR008824">
    <property type="entry name" value="RuvB-like_N"/>
</dbReference>
<evidence type="ECO:0000256" key="5">
    <source>
        <dbReference type="ARBA" id="ARBA00022840"/>
    </source>
</evidence>
<keyword evidence="7 9" id="KW-0233">DNA recombination</keyword>
<dbReference type="InterPro" id="IPR008823">
    <property type="entry name" value="RuvB_wg_C"/>
</dbReference>
<comment type="subunit">
    <text evidence="9">Homohexamer. Forms an RuvA(8)-RuvB(12)-Holliday junction (HJ) complex. HJ DNA is sandwiched between 2 RuvA tetramers; dsDNA enters through RuvA and exits via RuvB. An RuvB hexamer assembles on each DNA strand where it exits the tetramer. Each RuvB hexamer is contacted by two RuvA subunits (via domain III) on 2 adjacent RuvB subunits; this complex drives branch migration. In the full resolvosome a probable DNA-RuvA(4)-RuvB(12)-RuvC(2) complex forms which resolves the HJ.</text>
</comment>
<dbReference type="NCBIfam" id="NF000868">
    <property type="entry name" value="PRK00080.1"/>
    <property type="match status" value="1"/>
</dbReference>
<dbReference type="GO" id="GO:0000400">
    <property type="term" value="F:four-way junction DNA binding"/>
    <property type="evidence" value="ECO:0007669"/>
    <property type="project" value="UniProtKB-UniRule"/>
</dbReference>
<sequence>MNEHDDRILDEHQNLEDMDMEMSLRPEYLKQYIGQNAMKKNLEVFIEAAKIRGEALDHVILHGPPGLGKTTLSNIIAREMDVNIRTTSGPAIERAGDLAAILSSLEPGDVLFIDEIHRLPRAVEEILYSAMEDFFIDVVIGKGEEARSIRIDLPPFTLVGATTRFGSLSAPLRDRFGVQLRLEYYDIDSLITIVHRTAEIFNIDIDEDSAVELARRSRGTPRIANRLLRRVRDFSLVKDETSVSLETTNHALKVLEVDPMGLDPVDHRIMNTIIDTYNGGPVGLETVAVSIGEEVITLLDVYEPFLIQQGFLERTPRGRRATAKSYEYFKQGIQPKVFGNEE</sequence>
<feature type="region of interest" description="Head domain (RuvB-H)" evidence="9">
    <location>
        <begin position="259"/>
        <end position="342"/>
    </location>
</feature>
<feature type="region of interest" description="Small ATPAse domain (RuvB-S)" evidence="9">
    <location>
        <begin position="186"/>
        <end position="256"/>
    </location>
</feature>
<feature type="binding site" evidence="9">
    <location>
        <position position="175"/>
    </location>
    <ligand>
        <name>ATP</name>
        <dbReference type="ChEBI" id="CHEBI:30616"/>
    </ligand>
</feature>
<evidence type="ECO:0000256" key="6">
    <source>
        <dbReference type="ARBA" id="ARBA00023125"/>
    </source>
</evidence>
<dbReference type="SUPFAM" id="SSF52540">
    <property type="entry name" value="P-loop containing nucleoside triphosphate hydrolases"/>
    <property type="match status" value="1"/>
</dbReference>
<feature type="binding site" evidence="9">
    <location>
        <position position="69"/>
    </location>
    <ligand>
        <name>ATP</name>
        <dbReference type="ChEBI" id="CHEBI:30616"/>
    </ligand>
</feature>
<accession>A0A1M7BSV0</accession>
<dbReference type="Gene3D" id="1.10.10.10">
    <property type="entry name" value="Winged helix-like DNA-binding domain superfamily/Winged helix DNA-binding domain"/>
    <property type="match status" value="1"/>
</dbReference>
<keyword evidence="6 9" id="KW-0238">DNA-binding</keyword>
<name>A0A1M7BSV0_9BACL</name>
<dbReference type="InterPro" id="IPR041445">
    <property type="entry name" value="AAA_lid_4"/>
</dbReference>
<comment type="catalytic activity">
    <reaction evidence="9">
        <text>ATP + H2O = ADP + phosphate + H(+)</text>
        <dbReference type="Rhea" id="RHEA:13065"/>
        <dbReference type="ChEBI" id="CHEBI:15377"/>
        <dbReference type="ChEBI" id="CHEBI:15378"/>
        <dbReference type="ChEBI" id="CHEBI:30616"/>
        <dbReference type="ChEBI" id="CHEBI:43474"/>
        <dbReference type="ChEBI" id="CHEBI:456216"/>
    </reaction>
</comment>
<dbReference type="NCBIfam" id="TIGR00635">
    <property type="entry name" value="ruvB"/>
    <property type="match status" value="1"/>
</dbReference>
<evidence type="ECO:0000256" key="3">
    <source>
        <dbReference type="ARBA" id="ARBA00022763"/>
    </source>
</evidence>
<evidence type="ECO:0000313" key="11">
    <source>
        <dbReference type="EMBL" id="SHL58024.1"/>
    </source>
</evidence>
<dbReference type="Gene3D" id="3.40.50.300">
    <property type="entry name" value="P-loop containing nucleotide triphosphate hydrolases"/>
    <property type="match status" value="1"/>
</dbReference>
<comment type="caution">
    <text evidence="9">Lacks conserved residue(s) required for the propagation of feature annotation.</text>
</comment>
<dbReference type="OrthoDB" id="9804478at2"/>
<gene>
    <name evidence="9" type="primary">ruvB</name>
    <name evidence="11" type="ORF">SAMN02745189_00572</name>
</gene>
<dbReference type="Gene3D" id="1.10.8.60">
    <property type="match status" value="1"/>
</dbReference>
<evidence type="ECO:0000259" key="10">
    <source>
        <dbReference type="SMART" id="SM00382"/>
    </source>
</evidence>
<dbReference type="SMART" id="SM00382">
    <property type="entry name" value="AAA"/>
    <property type="match status" value="1"/>
</dbReference>
<feature type="region of interest" description="Large ATPase domain (RuvB-L)" evidence="9">
    <location>
        <begin position="5"/>
        <end position="185"/>
    </location>
</feature>
<keyword evidence="12" id="KW-1185">Reference proteome</keyword>
<feature type="binding site" evidence="9">
    <location>
        <position position="185"/>
    </location>
    <ligand>
        <name>ATP</name>
        <dbReference type="ChEBI" id="CHEBI:30616"/>
    </ligand>
</feature>
<dbReference type="CDD" id="cd00009">
    <property type="entry name" value="AAA"/>
    <property type="match status" value="1"/>
</dbReference>
<evidence type="ECO:0000256" key="8">
    <source>
        <dbReference type="ARBA" id="ARBA00023204"/>
    </source>
</evidence>
<feature type="binding site" evidence="9">
    <location>
        <position position="70"/>
    </location>
    <ligand>
        <name>Mg(2+)</name>
        <dbReference type="ChEBI" id="CHEBI:18420"/>
    </ligand>
</feature>
<dbReference type="GO" id="GO:0005737">
    <property type="term" value="C:cytoplasm"/>
    <property type="evidence" value="ECO:0007669"/>
    <property type="project" value="UniProtKB-SubCell"/>
</dbReference>
<evidence type="ECO:0000256" key="2">
    <source>
        <dbReference type="ARBA" id="ARBA00022741"/>
    </source>
</evidence>
<dbReference type="GO" id="GO:0006281">
    <property type="term" value="P:DNA repair"/>
    <property type="evidence" value="ECO:0007669"/>
    <property type="project" value="UniProtKB-UniRule"/>
</dbReference>
<feature type="binding site" evidence="9">
    <location>
        <position position="71"/>
    </location>
    <ligand>
        <name>ATP</name>
        <dbReference type="ChEBI" id="CHEBI:30616"/>
    </ligand>
</feature>
<comment type="similarity">
    <text evidence="9">Belongs to the RuvB family.</text>
</comment>
<dbReference type="STRING" id="1123231.SAMN02745189_00572"/>
<feature type="binding site" evidence="9">
    <location>
        <position position="314"/>
    </location>
    <ligand>
        <name>DNA</name>
        <dbReference type="ChEBI" id="CHEBI:16991"/>
    </ligand>
</feature>
<dbReference type="InterPro" id="IPR003593">
    <property type="entry name" value="AAA+_ATPase"/>
</dbReference>
<dbReference type="EC" id="3.6.4.-" evidence="9"/>
<evidence type="ECO:0000256" key="9">
    <source>
        <dbReference type="HAMAP-Rule" id="MF_00016"/>
    </source>
</evidence>
<dbReference type="AlphaFoldDB" id="A0A1M7BSV0"/>
<feature type="binding site" evidence="9">
    <location>
        <begin position="132"/>
        <end position="134"/>
    </location>
    <ligand>
        <name>ATP</name>
        <dbReference type="ChEBI" id="CHEBI:30616"/>
    </ligand>
</feature>
<dbReference type="Pfam" id="PF05496">
    <property type="entry name" value="RuvB_N"/>
    <property type="match status" value="1"/>
</dbReference>
<feature type="binding site" evidence="9">
    <location>
        <position position="25"/>
    </location>
    <ligand>
        <name>ATP</name>
        <dbReference type="ChEBI" id="CHEBI:30616"/>
    </ligand>
</feature>
<feature type="binding site" evidence="9">
    <location>
        <position position="70"/>
    </location>
    <ligand>
        <name>ATP</name>
        <dbReference type="ChEBI" id="CHEBI:30616"/>
    </ligand>
</feature>
<keyword evidence="11" id="KW-0347">Helicase</keyword>
<proteinExistence type="inferred from homology"/>
<dbReference type="Pfam" id="PF17864">
    <property type="entry name" value="AAA_lid_4"/>
    <property type="match status" value="1"/>
</dbReference>
<dbReference type="SUPFAM" id="SSF46785">
    <property type="entry name" value="Winged helix' DNA-binding domain"/>
    <property type="match status" value="1"/>
</dbReference>
<protein>
    <recommendedName>
        <fullName evidence="9">Holliday junction branch migration complex subunit RuvB</fullName>
        <ecNumber evidence="9">3.6.4.-</ecNumber>
    </recommendedName>
</protein>
<dbReference type="EMBL" id="FRCF01000002">
    <property type="protein sequence ID" value="SHL58024.1"/>
    <property type="molecule type" value="Genomic_DNA"/>
</dbReference>
<feature type="binding site" evidence="9">
    <location>
        <position position="24"/>
    </location>
    <ligand>
        <name>ATP</name>
        <dbReference type="ChEBI" id="CHEBI:30616"/>
    </ligand>
</feature>
<dbReference type="Proteomes" id="UP000184206">
    <property type="component" value="Unassembled WGS sequence"/>
</dbReference>
<dbReference type="InterPro" id="IPR036390">
    <property type="entry name" value="WH_DNA-bd_sf"/>
</dbReference>
<dbReference type="GO" id="GO:0016887">
    <property type="term" value="F:ATP hydrolysis activity"/>
    <property type="evidence" value="ECO:0007669"/>
    <property type="project" value="RHEA"/>
</dbReference>
<evidence type="ECO:0000256" key="1">
    <source>
        <dbReference type="ARBA" id="ARBA00022490"/>
    </source>
</evidence>
<dbReference type="InterPro" id="IPR004605">
    <property type="entry name" value="DNA_helicase_Holl-junc_RuvB"/>
</dbReference>
<reference evidence="11 12" key="1">
    <citation type="submission" date="2016-11" db="EMBL/GenBank/DDBJ databases">
        <authorList>
            <person name="Jaros S."/>
            <person name="Januszkiewicz K."/>
            <person name="Wedrychowicz H."/>
        </authorList>
    </citation>
    <scope>NUCLEOTIDE SEQUENCE [LARGE SCALE GENOMIC DNA]</scope>
    <source>
        <strain evidence="11 12">DSM 16010</strain>
    </source>
</reference>
<evidence type="ECO:0000313" key="12">
    <source>
        <dbReference type="Proteomes" id="UP000184206"/>
    </source>
</evidence>
<dbReference type="InterPro" id="IPR036388">
    <property type="entry name" value="WH-like_DNA-bd_sf"/>
</dbReference>
<keyword evidence="1 9" id="KW-0963">Cytoplasm</keyword>
<dbReference type="RefSeq" id="WP_072708073.1">
    <property type="nucleotide sequence ID" value="NZ_FRCF01000002.1"/>
</dbReference>
<feature type="binding site" evidence="9">
    <location>
        <position position="222"/>
    </location>
    <ligand>
        <name>ATP</name>
        <dbReference type="ChEBI" id="CHEBI:30616"/>
    </ligand>
</feature>
<dbReference type="GO" id="GO:0009378">
    <property type="term" value="F:four-way junction helicase activity"/>
    <property type="evidence" value="ECO:0007669"/>
    <property type="project" value="InterPro"/>
</dbReference>
<dbReference type="PANTHER" id="PTHR42848">
    <property type="match status" value="1"/>
</dbReference>
<keyword evidence="3 9" id="KW-0227">DNA damage</keyword>
<feature type="binding site" evidence="9">
    <location>
        <position position="66"/>
    </location>
    <ligand>
        <name>ATP</name>
        <dbReference type="ChEBI" id="CHEBI:30616"/>
    </ligand>
</feature>
<evidence type="ECO:0000256" key="4">
    <source>
        <dbReference type="ARBA" id="ARBA00022801"/>
    </source>
</evidence>
<dbReference type="GO" id="GO:0048476">
    <property type="term" value="C:Holliday junction resolvase complex"/>
    <property type="evidence" value="ECO:0007669"/>
    <property type="project" value="UniProtKB-UniRule"/>
</dbReference>
<keyword evidence="8 9" id="KW-0234">DNA repair</keyword>
<comment type="function">
    <text evidence="9">The RuvA-RuvB-RuvC complex processes Holliday junction (HJ) DNA during genetic recombination and DNA repair, while the RuvA-RuvB complex plays an important role in the rescue of blocked DNA replication forks via replication fork reversal (RFR). RuvA specifically binds to HJ cruciform DNA, conferring on it an open structure. The RuvB hexamer acts as an ATP-dependent pump, pulling dsDNA into and through the RuvAB complex. RuvB forms 2 homohexamers on either side of HJ DNA bound by 1 or 2 RuvA tetramers; 4 subunits per hexamer contact DNA at a time. Coordinated motions by a converter formed by DNA-disengaged RuvB subunits stimulates ATP hydrolysis and nucleotide exchange. Immobilization of the converter enables RuvB to convert the ATP-contained energy into a lever motion, pulling 2 nucleotides of DNA out of the RuvA tetramer per ATP hydrolyzed, thus driving DNA branch migration. The RuvB motors rotate together with the DNA substrate, which together with the progressing nucleotide cycle form the mechanistic basis for DNA recombination by continuous HJ branch migration. Branch migration allows RuvC to scan DNA until it finds its consensus sequence, where it cleaves and resolves cruciform DNA.</text>
</comment>
<dbReference type="HAMAP" id="MF_00016">
    <property type="entry name" value="DNA_HJ_migration_RuvB"/>
    <property type="match status" value="1"/>
</dbReference>
<keyword evidence="2 9" id="KW-0547">Nucleotide-binding</keyword>
<comment type="domain">
    <text evidence="9">Has 3 domains, the large (RuvB-L) and small ATPase (RuvB-S) domains and the C-terminal head (RuvB-H) domain. The head domain binds DNA, while the ATPase domains jointly bind ATP, ADP or are empty depending on the state of the subunit in the translocation cycle. During a single DNA translocation step the structure of each domain remains the same, but their relative positions change.</text>
</comment>
<evidence type="ECO:0000256" key="7">
    <source>
        <dbReference type="ARBA" id="ARBA00023172"/>
    </source>
</evidence>
<dbReference type="Pfam" id="PF05491">
    <property type="entry name" value="WHD_RuvB"/>
    <property type="match status" value="1"/>
</dbReference>
<keyword evidence="5 9" id="KW-0067">ATP-binding</keyword>
<feature type="binding site" evidence="9">
    <location>
        <position position="319"/>
    </location>
    <ligand>
        <name>DNA</name>
        <dbReference type="ChEBI" id="CHEBI:16991"/>
    </ligand>
</feature>
<feature type="domain" description="AAA+ ATPase" evidence="10">
    <location>
        <begin position="55"/>
        <end position="186"/>
    </location>
</feature>
<dbReference type="GO" id="GO:0006310">
    <property type="term" value="P:DNA recombination"/>
    <property type="evidence" value="ECO:0007669"/>
    <property type="project" value="UniProtKB-UniRule"/>
</dbReference>
<dbReference type="InterPro" id="IPR027417">
    <property type="entry name" value="P-loop_NTPase"/>
</dbReference>
<dbReference type="GO" id="GO:0005524">
    <property type="term" value="F:ATP binding"/>
    <property type="evidence" value="ECO:0007669"/>
    <property type="project" value="UniProtKB-UniRule"/>
</dbReference>
<organism evidence="11 12">
    <name type="scientific">Lacicoccus alkaliphilus DSM 16010</name>
    <dbReference type="NCBI Taxonomy" id="1123231"/>
    <lineage>
        <taxon>Bacteria</taxon>
        <taxon>Bacillati</taxon>
        <taxon>Bacillota</taxon>
        <taxon>Bacilli</taxon>
        <taxon>Bacillales</taxon>
        <taxon>Salinicoccaceae</taxon>
        <taxon>Lacicoccus</taxon>
    </lineage>
</organism>
<dbReference type="PANTHER" id="PTHR42848:SF1">
    <property type="entry name" value="HOLLIDAY JUNCTION BRANCH MIGRATION COMPLEX SUBUNIT RUVB"/>
    <property type="match status" value="1"/>
</dbReference>
<comment type="subcellular location">
    <subcellularLocation>
        <location evidence="9">Cytoplasm</location>
    </subcellularLocation>
</comment>